<dbReference type="Pfam" id="PF00561">
    <property type="entry name" value="Abhydrolase_1"/>
    <property type="match status" value="1"/>
</dbReference>
<keyword evidence="1 5" id="KW-0378">Hydrolase</keyword>
<protein>
    <submittedName>
        <fullName evidence="5">Alpha beta-hydrolase</fullName>
    </submittedName>
</protein>
<dbReference type="GeneID" id="19199674"/>
<evidence type="ECO:0000256" key="1">
    <source>
        <dbReference type="ARBA" id="ARBA00022801"/>
    </source>
</evidence>
<evidence type="ECO:0000313" key="6">
    <source>
        <dbReference type="Proteomes" id="UP000053558"/>
    </source>
</evidence>
<dbReference type="InterPro" id="IPR029058">
    <property type="entry name" value="AB_hydrolase_fold"/>
</dbReference>
<dbReference type="KEGG" id="cput:CONPUDRAFT_122227"/>
<comment type="similarity">
    <text evidence="2">Belongs to the AB hydrolase superfamily. Epoxide hydrolase family.</text>
</comment>
<keyword evidence="6" id="KW-1185">Reference proteome</keyword>
<dbReference type="InterPro" id="IPR000073">
    <property type="entry name" value="AB_hydrolase_1"/>
</dbReference>
<gene>
    <name evidence="5" type="ORF">CONPUDRAFT_122227</name>
</gene>
<accession>A0A5M3MRF4</accession>
<dbReference type="SUPFAM" id="SSF53474">
    <property type="entry name" value="alpha/beta-Hydrolases"/>
    <property type="match status" value="1"/>
</dbReference>
<evidence type="ECO:0000256" key="3">
    <source>
        <dbReference type="SAM" id="SignalP"/>
    </source>
</evidence>
<keyword evidence="3" id="KW-0732">Signal</keyword>
<dbReference type="GO" id="GO:0016787">
    <property type="term" value="F:hydrolase activity"/>
    <property type="evidence" value="ECO:0007669"/>
    <property type="project" value="UniProtKB-KW"/>
</dbReference>
<comment type="caution">
    <text evidence="5">The sequence shown here is derived from an EMBL/GenBank/DDBJ whole genome shotgun (WGS) entry which is preliminary data.</text>
</comment>
<dbReference type="RefSeq" id="XP_007767620.1">
    <property type="nucleotide sequence ID" value="XM_007769430.1"/>
</dbReference>
<dbReference type="AlphaFoldDB" id="A0A5M3MRF4"/>
<dbReference type="PRINTS" id="PR00412">
    <property type="entry name" value="EPOXHYDRLASE"/>
</dbReference>
<evidence type="ECO:0000256" key="2">
    <source>
        <dbReference type="ARBA" id="ARBA00038334"/>
    </source>
</evidence>
<dbReference type="Proteomes" id="UP000053558">
    <property type="component" value="Unassembled WGS sequence"/>
</dbReference>
<dbReference type="EMBL" id="JH711577">
    <property type="protein sequence ID" value="EIW81733.1"/>
    <property type="molecule type" value="Genomic_DNA"/>
</dbReference>
<organism evidence="5 6">
    <name type="scientific">Coniophora puteana (strain RWD-64-598)</name>
    <name type="common">Brown rot fungus</name>
    <dbReference type="NCBI Taxonomy" id="741705"/>
    <lineage>
        <taxon>Eukaryota</taxon>
        <taxon>Fungi</taxon>
        <taxon>Dikarya</taxon>
        <taxon>Basidiomycota</taxon>
        <taxon>Agaricomycotina</taxon>
        <taxon>Agaricomycetes</taxon>
        <taxon>Agaricomycetidae</taxon>
        <taxon>Boletales</taxon>
        <taxon>Coniophorineae</taxon>
        <taxon>Coniophoraceae</taxon>
        <taxon>Coniophora</taxon>
    </lineage>
</organism>
<reference evidence="6" key="1">
    <citation type="journal article" date="2012" name="Science">
        <title>The Paleozoic origin of enzymatic lignin decomposition reconstructed from 31 fungal genomes.</title>
        <authorList>
            <person name="Floudas D."/>
            <person name="Binder M."/>
            <person name="Riley R."/>
            <person name="Barry K."/>
            <person name="Blanchette R.A."/>
            <person name="Henrissat B."/>
            <person name="Martinez A.T."/>
            <person name="Otillar R."/>
            <person name="Spatafora J.W."/>
            <person name="Yadav J.S."/>
            <person name="Aerts A."/>
            <person name="Benoit I."/>
            <person name="Boyd A."/>
            <person name="Carlson A."/>
            <person name="Copeland A."/>
            <person name="Coutinho P.M."/>
            <person name="de Vries R.P."/>
            <person name="Ferreira P."/>
            <person name="Findley K."/>
            <person name="Foster B."/>
            <person name="Gaskell J."/>
            <person name="Glotzer D."/>
            <person name="Gorecki P."/>
            <person name="Heitman J."/>
            <person name="Hesse C."/>
            <person name="Hori C."/>
            <person name="Igarashi K."/>
            <person name="Jurgens J.A."/>
            <person name="Kallen N."/>
            <person name="Kersten P."/>
            <person name="Kohler A."/>
            <person name="Kuees U."/>
            <person name="Kumar T.K.A."/>
            <person name="Kuo A."/>
            <person name="LaButti K."/>
            <person name="Larrondo L.F."/>
            <person name="Lindquist E."/>
            <person name="Ling A."/>
            <person name="Lombard V."/>
            <person name="Lucas S."/>
            <person name="Lundell T."/>
            <person name="Martin R."/>
            <person name="McLaughlin D.J."/>
            <person name="Morgenstern I."/>
            <person name="Morin E."/>
            <person name="Murat C."/>
            <person name="Nagy L.G."/>
            <person name="Nolan M."/>
            <person name="Ohm R.A."/>
            <person name="Patyshakuliyeva A."/>
            <person name="Rokas A."/>
            <person name="Ruiz-Duenas F.J."/>
            <person name="Sabat G."/>
            <person name="Salamov A."/>
            <person name="Samejima M."/>
            <person name="Schmutz J."/>
            <person name="Slot J.C."/>
            <person name="St John F."/>
            <person name="Stenlid J."/>
            <person name="Sun H."/>
            <person name="Sun S."/>
            <person name="Syed K."/>
            <person name="Tsang A."/>
            <person name="Wiebenga A."/>
            <person name="Young D."/>
            <person name="Pisabarro A."/>
            <person name="Eastwood D.C."/>
            <person name="Martin F."/>
            <person name="Cullen D."/>
            <person name="Grigoriev I.V."/>
            <person name="Hibbett D.S."/>
        </authorList>
    </citation>
    <scope>NUCLEOTIDE SEQUENCE [LARGE SCALE GENOMIC DNA]</scope>
    <source>
        <strain evidence="6">RWD-64-598 SS2</strain>
    </source>
</reference>
<feature type="signal peptide" evidence="3">
    <location>
        <begin position="1"/>
        <end position="16"/>
    </location>
</feature>
<dbReference type="PANTHER" id="PTHR43329">
    <property type="entry name" value="EPOXIDE HYDROLASE"/>
    <property type="match status" value="1"/>
</dbReference>
<name>A0A5M3MRF4_CONPW</name>
<proteinExistence type="inferred from homology"/>
<feature type="domain" description="AB hydrolase-1" evidence="4">
    <location>
        <begin position="59"/>
        <end position="345"/>
    </location>
</feature>
<dbReference type="InterPro" id="IPR000639">
    <property type="entry name" value="Epox_hydrolase-like"/>
</dbReference>
<evidence type="ECO:0000313" key="5">
    <source>
        <dbReference type="EMBL" id="EIW81733.1"/>
    </source>
</evidence>
<dbReference type="OrthoDB" id="408373at2759"/>
<dbReference type="OMA" id="CMGHDWG"/>
<dbReference type="Gene3D" id="3.40.50.1820">
    <property type="entry name" value="alpha/beta hydrolase"/>
    <property type="match status" value="1"/>
</dbReference>
<feature type="chain" id="PRO_5024379974" evidence="3">
    <location>
        <begin position="17"/>
        <end position="373"/>
    </location>
</feature>
<evidence type="ECO:0000259" key="4">
    <source>
        <dbReference type="Pfam" id="PF00561"/>
    </source>
</evidence>
<sequence>MLLLASLVLLLPLASAFNPRAYVKETVTRQTEDRSEIVGGRWVDINLTYVDINPRAETTILMVHGWPGLWSTWGRQIDHLESSYHLIAPDLRGFGSSTAPEDVQGSSNFADLTDDLVAVLEHAETGSAICMGHDWGSALCYEAARRRPDIFTAVIGVTVPYLHSANYWVPTRFLVHVSPQLAYQHFFETCTTEAVKGACDKSATEELDADIRRSLRSVFRSADSPISEKFLTSKSSFLDAYNGIDIPLVSFMTEEEEDYLVEEYTRHGFRNTLLFYTHANRYGGWLMGNEAGNHTIPLPALAIYPTDDPVANWVNAANSLGSPRYLPQLTAKTMVGQHWPHMEHPGDFNAIVDEWLAENGFAPKGAVEVHDEL</sequence>